<protein>
    <submittedName>
        <fullName evidence="2">Uncharacterized protein</fullName>
    </submittedName>
</protein>
<comment type="caution">
    <text evidence="2">The sequence shown here is derived from an EMBL/GenBank/DDBJ whole genome shotgun (WGS) entry which is preliminary data.</text>
</comment>
<evidence type="ECO:0000256" key="1">
    <source>
        <dbReference type="SAM" id="Coils"/>
    </source>
</evidence>
<sequence>REKRKPLVAEIQGAMRETLSEQLMPIVEENIQLRVKVEKLQFENENLMKQISVISSEHRELEERNMHMGNHN</sequence>
<keyword evidence="3" id="KW-1185">Reference proteome</keyword>
<feature type="non-terminal residue" evidence="2">
    <location>
        <position position="72"/>
    </location>
</feature>
<proteinExistence type="predicted"/>
<dbReference type="EMBL" id="BTSY01000004">
    <property type="protein sequence ID" value="GMT25677.1"/>
    <property type="molecule type" value="Genomic_DNA"/>
</dbReference>
<feature type="coiled-coil region" evidence="1">
    <location>
        <begin position="30"/>
        <end position="64"/>
    </location>
</feature>
<dbReference type="AlphaFoldDB" id="A0AAV5W6G3"/>
<dbReference type="Proteomes" id="UP001432322">
    <property type="component" value="Unassembled WGS sequence"/>
</dbReference>
<evidence type="ECO:0000313" key="2">
    <source>
        <dbReference type="EMBL" id="GMT25677.1"/>
    </source>
</evidence>
<name>A0AAV5W6G3_9BILA</name>
<organism evidence="2 3">
    <name type="scientific">Pristionchus fissidentatus</name>
    <dbReference type="NCBI Taxonomy" id="1538716"/>
    <lineage>
        <taxon>Eukaryota</taxon>
        <taxon>Metazoa</taxon>
        <taxon>Ecdysozoa</taxon>
        <taxon>Nematoda</taxon>
        <taxon>Chromadorea</taxon>
        <taxon>Rhabditida</taxon>
        <taxon>Rhabditina</taxon>
        <taxon>Diplogasteromorpha</taxon>
        <taxon>Diplogasteroidea</taxon>
        <taxon>Neodiplogasteridae</taxon>
        <taxon>Pristionchus</taxon>
    </lineage>
</organism>
<reference evidence="2" key="1">
    <citation type="submission" date="2023-10" db="EMBL/GenBank/DDBJ databases">
        <title>Genome assembly of Pristionchus species.</title>
        <authorList>
            <person name="Yoshida K."/>
            <person name="Sommer R.J."/>
        </authorList>
    </citation>
    <scope>NUCLEOTIDE SEQUENCE</scope>
    <source>
        <strain evidence="2">RS5133</strain>
    </source>
</reference>
<accession>A0AAV5W6G3</accession>
<keyword evidence="1" id="KW-0175">Coiled coil</keyword>
<evidence type="ECO:0000313" key="3">
    <source>
        <dbReference type="Proteomes" id="UP001432322"/>
    </source>
</evidence>
<feature type="non-terminal residue" evidence="2">
    <location>
        <position position="1"/>
    </location>
</feature>
<gene>
    <name evidence="2" type="ORF">PFISCL1PPCAC_16974</name>
</gene>